<evidence type="ECO:0000256" key="1">
    <source>
        <dbReference type="SAM" id="MobiDB-lite"/>
    </source>
</evidence>
<feature type="region of interest" description="Disordered" evidence="1">
    <location>
        <begin position="105"/>
        <end position="144"/>
    </location>
</feature>
<dbReference type="EMBL" id="AP028919">
    <property type="protein sequence ID" value="BET00333.1"/>
    <property type="molecule type" value="Genomic_DNA"/>
</dbReference>
<evidence type="ECO:0000313" key="3">
    <source>
        <dbReference type="Proteomes" id="UP001307889"/>
    </source>
</evidence>
<name>A0ABN7B7I9_9HEMI</name>
<dbReference type="Proteomes" id="UP001307889">
    <property type="component" value="Chromosome 11"/>
</dbReference>
<accession>A0ABN7B7I9</accession>
<evidence type="ECO:0000313" key="2">
    <source>
        <dbReference type="EMBL" id="BET00333.1"/>
    </source>
</evidence>
<keyword evidence="3" id="KW-1185">Reference proteome</keyword>
<protein>
    <submittedName>
        <fullName evidence="2">Uncharacterized protein</fullName>
    </submittedName>
</protein>
<sequence length="315" mass="36676">MTDRMADLSFQKSFTDPHQPADLLFSDSCPPSAITIQLNSDRLLNERPIDDFDDEMPDWESAMDMPNERDVYQSRFPCTPEELRSDMGLKEIDNAEAQFQAEPILGKSCSPPRTENGDVETQDAVSPIRDSSPPCRQFKNERTPRRRFQRPRYAEKLSPTVLPDCDGDCPFFSFEDRQNVYEKHYSLINDWQYSKEERLTLRNRIENLCREHCMAYSILAQMLLTPDELPGCRDTNPWPDNARQSLLVLTVGDHWAIHNLAILVALADKINLEDHSTRFFSQILLPFHDPDHHFWSENACLRKFINSLRRILLED</sequence>
<reference evidence="2 3" key="1">
    <citation type="submission" date="2023-09" db="EMBL/GenBank/DDBJ databases">
        <title>Nesidiocoris tenuis whole genome shotgun sequence.</title>
        <authorList>
            <person name="Shibata T."/>
            <person name="Shimoda M."/>
            <person name="Kobayashi T."/>
            <person name="Uehara T."/>
        </authorList>
    </citation>
    <scope>NUCLEOTIDE SEQUENCE [LARGE SCALE GENOMIC DNA]</scope>
    <source>
        <strain evidence="2 3">Japan</strain>
    </source>
</reference>
<organism evidence="2 3">
    <name type="scientific">Nesidiocoris tenuis</name>
    <dbReference type="NCBI Taxonomy" id="355587"/>
    <lineage>
        <taxon>Eukaryota</taxon>
        <taxon>Metazoa</taxon>
        <taxon>Ecdysozoa</taxon>
        <taxon>Arthropoda</taxon>
        <taxon>Hexapoda</taxon>
        <taxon>Insecta</taxon>
        <taxon>Pterygota</taxon>
        <taxon>Neoptera</taxon>
        <taxon>Paraneoptera</taxon>
        <taxon>Hemiptera</taxon>
        <taxon>Heteroptera</taxon>
        <taxon>Panheteroptera</taxon>
        <taxon>Cimicomorpha</taxon>
        <taxon>Miridae</taxon>
        <taxon>Dicyphina</taxon>
        <taxon>Nesidiocoris</taxon>
    </lineage>
</organism>
<proteinExistence type="predicted"/>
<gene>
    <name evidence="2" type="ORF">NTJ_13149</name>
</gene>